<feature type="region of interest" description="Disordered" evidence="1">
    <location>
        <begin position="1"/>
        <end position="34"/>
    </location>
</feature>
<organism evidence="2">
    <name type="scientific">Rhizophora mucronata</name>
    <name type="common">Asiatic mangrove</name>
    <dbReference type="NCBI Taxonomy" id="61149"/>
    <lineage>
        <taxon>Eukaryota</taxon>
        <taxon>Viridiplantae</taxon>
        <taxon>Streptophyta</taxon>
        <taxon>Embryophyta</taxon>
        <taxon>Tracheophyta</taxon>
        <taxon>Spermatophyta</taxon>
        <taxon>Magnoliopsida</taxon>
        <taxon>eudicotyledons</taxon>
        <taxon>Gunneridae</taxon>
        <taxon>Pentapetalae</taxon>
        <taxon>rosids</taxon>
        <taxon>fabids</taxon>
        <taxon>Malpighiales</taxon>
        <taxon>Rhizophoraceae</taxon>
        <taxon>Rhizophora</taxon>
    </lineage>
</organism>
<name>A0A2P2KTI6_RHIMU</name>
<feature type="compositionally biased region" description="Polar residues" evidence="1">
    <location>
        <begin position="1"/>
        <end position="24"/>
    </location>
</feature>
<dbReference type="AlphaFoldDB" id="A0A2P2KTI6"/>
<accession>A0A2P2KTI6</accession>
<evidence type="ECO:0000256" key="1">
    <source>
        <dbReference type="SAM" id="MobiDB-lite"/>
    </source>
</evidence>
<protein>
    <submittedName>
        <fullName evidence="2">Uncharacterized protein</fullName>
    </submittedName>
</protein>
<evidence type="ECO:0000313" key="2">
    <source>
        <dbReference type="EMBL" id="MBX09039.1"/>
    </source>
</evidence>
<sequence length="80" mass="9489">MQQRKNAQDSTNYHKTITPTARPNSDTERFPFFNNPKHDTKASIYFPLHFLGNHRVSKGKTKHQNSRYQHKLLKTKITHK</sequence>
<dbReference type="EMBL" id="GGEC01028555">
    <property type="protein sequence ID" value="MBX09039.1"/>
    <property type="molecule type" value="Transcribed_RNA"/>
</dbReference>
<reference evidence="2" key="1">
    <citation type="submission" date="2018-02" db="EMBL/GenBank/DDBJ databases">
        <title>Rhizophora mucronata_Transcriptome.</title>
        <authorList>
            <person name="Meera S.P."/>
            <person name="Sreeshan A."/>
            <person name="Augustine A."/>
        </authorList>
    </citation>
    <scope>NUCLEOTIDE SEQUENCE</scope>
    <source>
        <tissue evidence="2">Leaf</tissue>
    </source>
</reference>
<proteinExistence type="predicted"/>